<dbReference type="Pfam" id="PF00356">
    <property type="entry name" value="LacI"/>
    <property type="match status" value="1"/>
</dbReference>
<dbReference type="SUPFAM" id="SSF53822">
    <property type="entry name" value="Periplasmic binding protein-like I"/>
    <property type="match status" value="1"/>
</dbReference>
<dbReference type="PROSITE" id="PS00356">
    <property type="entry name" value="HTH_LACI_1"/>
    <property type="match status" value="1"/>
</dbReference>
<gene>
    <name evidence="5" type="ORF">ICL07_07885</name>
</gene>
<keyword evidence="3" id="KW-0804">Transcription</keyword>
<dbReference type="InterPro" id="IPR010982">
    <property type="entry name" value="Lambda_DNA-bd_dom_sf"/>
</dbReference>
<keyword evidence="1" id="KW-0805">Transcription regulation</keyword>
<dbReference type="InterPro" id="IPR000843">
    <property type="entry name" value="HTH_LacI"/>
</dbReference>
<dbReference type="Gene3D" id="3.40.50.2300">
    <property type="match status" value="2"/>
</dbReference>
<dbReference type="SUPFAM" id="SSF47413">
    <property type="entry name" value="lambda repressor-like DNA-binding domains"/>
    <property type="match status" value="1"/>
</dbReference>
<dbReference type="RefSeq" id="WP_188087375.1">
    <property type="nucleotide sequence ID" value="NZ_JACVFC010000001.1"/>
</dbReference>
<dbReference type="PANTHER" id="PTHR30146:SF144">
    <property type="entry name" value="LACI-FAMILY TRANSCRIPTION REGULATOR"/>
    <property type="match status" value="1"/>
</dbReference>
<dbReference type="CDD" id="cd06307">
    <property type="entry name" value="PBP1_sugar_binding"/>
    <property type="match status" value="1"/>
</dbReference>
<dbReference type="PROSITE" id="PS50932">
    <property type="entry name" value="HTH_LACI_2"/>
    <property type="match status" value="1"/>
</dbReference>
<protein>
    <submittedName>
        <fullName evidence="5">Substrate-binding domain-containing protein</fullName>
    </submittedName>
</protein>
<evidence type="ECO:0000256" key="3">
    <source>
        <dbReference type="ARBA" id="ARBA00023163"/>
    </source>
</evidence>
<dbReference type="Pfam" id="PF13407">
    <property type="entry name" value="Peripla_BP_4"/>
    <property type="match status" value="1"/>
</dbReference>
<dbReference type="PANTHER" id="PTHR30146">
    <property type="entry name" value="LACI-RELATED TRANSCRIPTIONAL REPRESSOR"/>
    <property type="match status" value="1"/>
</dbReference>
<organism evidence="5 6">
    <name type="scientific">Chitinophaga qingshengii</name>
    <dbReference type="NCBI Taxonomy" id="1569794"/>
    <lineage>
        <taxon>Bacteria</taxon>
        <taxon>Pseudomonadati</taxon>
        <taxon>Bacteroidota</taxon>
        <taxon>Chitinophagia</taxon>
        <taxon>Chitinophagales</taxon>
        <taxon>Chitinophagaceae</taxon>
        <taxon>Chitinophaga</taxon>
    </lineage>
</organism>
<keyword evidence="2" id="KW-0238">DNA-binding</keyword>
<sequence>MARKDSELTGVKEIARRANVSIGTVDRVIHNRKGVSKKTKDKINAIIKELDYQPNIFARRLASKKQLVFAILIPKVSQETNYWEAPLLGIEQAGAEISPYGITVQPYLYEVNDKKSFLEQVARIDLDQVQGVLLAPSFIEESAHFIKALESKKIPYVFINSDIPGYNSLSYFGPDLYQSGYLSAHLMKYLVKRKEKVLIINISQEIDDQHHLSRKEQGFRNYFKDHKIESPILKIDIQQTDYAHVSKALGQILRKEPVAAIFVTNSRVSTVAKYLKKTKDTQPILIGFDYTKENLVFLKEGIIDFLICQKPREQGYKGLMALYQFVLHSRTGEKNNFMPIDIITSENCDFYIN</sequence>
<feature type="domain" description="HTH lacI-type" evidence="4">
    <location>
        <begin position="9"/>
        <end position="63"/>
    </location>
</feature>
<evidence type="ECO:0000259" key="4">
    <source>
        <dbReference type="PROSITE" id="PS50932"/>
    </source>
</evidence>
<comment type="caution">
    <text evidence="5">The sequence shown here is derived from an EMBL/GenBank/DDBJ whole genome shotgun (WGS) entry which is preliminary data.</text>
</comment>
<dbReference type="InterPro" id="IPR028082">
    <property type="entry name" value="Peripla_BP_I"/>
</dbReference>
<dbReference type="Gene3D" id="1.10.260.40">
    <property type="entry name" value="lambda repressor-like DNA-binding domains"/>
    <property type="match status" value="1"/>
</dbReference>
<dbReference type="SMART" id="SM00354">
    <property type="entry name" value="HTH_LACI"/>
    <property type="match status" value="1"/>
</dbReference>
<keyword evidence="6" id="KW-1185">Reference proteome</keyword>
<evidence type="ECO:0000313" key="5">
    <source>
        <dbReference type="EMBL" id="MBC9930294.1"/>
    </source>
</evidence>
<accession>A0ABR7TML5</accession>
<dbReference type="Proteomes" id="UP000659124">
    <property type="component" value="Unassembled WGS sequence"/>
</dbReference>
<evidence type="ECO:0000256" key="2">
    <source>
        <dbReference type="ARBA" id="ARBA00023125"/>
    </source>
</evidence>
<dbReference type="CDD" id="cd01392">
    <property type="entry name" value="HTH_LacI"/>
    <property type="match status" value="1"/>
</dbReference>
<dbReference type="EMBL" id="JACVFC010000001">
    <property type="protein sequence ID" value="MBC9930294.1"/>
    <property type="molecule type" value="Genomic_DNA"/>
</dbReference>
<evidence type="ECO:0000256" key="1">
    <source>
        <dbReference type="ARBA" id="ARBA00023015"/>
    </source>
</evidence>
<reference evidence="5 6" key="1">
    <citation type="submission" date="2020-09" db="EMBL/GenBank/DDBJ databases">
        <title>Genome sequences of type strains of Chitinophaga qingshengii and Chitinophaga varians.</title>
        <authorList>
            <person name="Kittiwongwattana C."/>
        </authorList>
    </citation>
    <scope>NUCLEOTIDE SEQUENCE [LARGE SCALE GENOMIC DNA]</scope>
    <source>
        <strain evidence="5 6">JCM 30026</strain>
    </source>
</reference>
<dbReference type="InterPro" id="IPR025997">
    <property type="entry name" value="SBP_2_dom"/>
</dbReference>
<proteinExistence type="predicted"/>
<name>A0ABR7TML5_9BACT</name>
<evidence type="ECO:0000313" key="6">
    <source>
        <dbReference type="Proteomes" id="UP000659124"/>
    </source>
</evidence>